<dbReference type="SUPFAM" id="SSF144232">
    <property type="entry name" value="HIT/MYND zinc finger-like"/>
    <property type="match status" value="1"/>
</dbReference>
<evidence type="ECO:0000256" key="3">
    <source>
        <dbReference type="ARBA" id="ARBA00022833"/>
    </source>
</evidence>
<evidence type="ECO:0000256" key="4">
    <source>
        <dbReference type="PROSITE-ProRule" id="PRU00134"/>
    </source>
</evidence>
<evidence type="ECO:0000256" key="2">
    <source>
        <dbReference type="ARBA" id="ARBA00022771"/>
    </source>
</evidence>
<dbReference type="PROSITE" id="PS01360">
    <property type="entry name" value="ZF_MYND_1"/>
    <property type="match status" value="1"/>
</dbReference>
<keyword evidence="3" id="KW-0862">Zinc</keyword>
<proteinExistence type="predicted"/>
<evidence type="ECO:0000313" key="8">
    <source>
        <dbReference type="Proteomes" id="UP000800200"/>
    </source>
</evidence>
<name>A0A6A6EG47_9PEZI</name>
<sequence length="89" mass="10268">MSWLHIVDELYIHVLVNSVCDKTEVTAEVQEAEELAGRLRNTVEILLCKVCGEMNAKRCARCKVIVYCGKEHQKVDWKVHKRVCVSLLR</sequence>
<evidence type="ECO:0000259" key="6">
    <source>
        <dbReference type="PROSITE" id="PS50865"/>
    </source>
</evidence>
<dbReference type="InterPro" id="IPR002893">
    <property type="entry name" value="Znf_MYND"/>
</dbReference>
<dbReference type="Gene3D" id="6.10.140.2220">
    <property type="match status" value="1"/>
</dbReference>
<accession>A0A6A6EG47</accession>
<organism evidence="7 8">
    <name type="scientific">Zopfia rhizophila CBS 207.26</name>
    <dbReference type="NCBI Taxonomy" id="1314779"/>
    <lineage>
        <taxon>Eukaryota</taxon>
        <taxon>Fungi</taxon>
        <taxon>Dikarya</taxon>
        <taxon>Ascomycota</taxon>
        <taxon>Pezizomycotina</taxon>
        <taxon>Dothideomycetes</taxon>
        <taxon>Dothideomycetes incertae sedis</taxon>
        <taxon>Zopfiaceae</taxon>
        <taxon>Zopfia</taxon>
    </lineage>
</organism>
<dbReference type="Proteomes" id="UP000800200">
    <property type="component" value="Unassembled WGS sequence"/>
</dbReference>
<keyword evidence="1" id="KW-0479">Metal-binding</keyword>
<keyword evidence="8" id="KW-1185">Reference proteome</keyword>
<dbReference type="PROSITE" id="PS50865">
    <property type="entry name" value="ZF_MYND_2"/>
    <property type="match status" value="1"/>
</dbReference>
<evidence type="ECO:0000256" key="5">
    <source>
        <dbReference type="SAM" id="Coils"/>
    </source>
</evidence>
<protein>
    <recommendedName>
        <fullName evidence="6">MYND-type domain-containing protein</fullName>
    </recommendedName>
</protein>
<gene>
    <name evidence="7" type="ORF">K469DRAFT_702561</name>
</gene>
<dbReference type="Pfam" id="PF01753">
    <property type="entry name" value="zf-MYND"/>
    <property type="match status" value="1"/>
</dbReference>
<dbReference type="AlphaFoldDB" id="A0A6A6EG47"/>
<evidence type="ECO:0000313" key="7">
    <source>
        <dbReference type="EMBL" id="KAF2188856.1"/>
    </source>
</evidence>
<dbReference type="GO" id="GO:0008270">
    <property type="term" value="F:zinc ion binding"/>
    <property type="evidence" value="ECO:0007669"/>
    <property type="project" value="UniProtKB-KW"/>
</dbReference>
<dbReference type="OrthoDB" id="432970at2759"/>
<evidence type="ECO:0000256" key="1">
    <source>
        <dbReference type="ARBA" id="ARBA00022723"/>
    </source>
</evidence>
<keyword evidence="5" id="KW-0175">Coiled coil</keyword>
<reference evidence="7" key="1">
    <citation type="journal article" date="2020" name="Stud. Mycol.">
        <title>101 Dothideomycetes genomes: a test case for predicting lifestyles and emergence of pathogens.</title>
        <authorList>
            <person name="Haridas S."/>
            <person name="Albert R."/>
            <person name="Binder M."/>
            <person name="Bloem J."/>
            <person name="Labutti K."/>
            <person name="Salamov A."/>
            <person name="Andreopoulos B."/>
            <person name="Baker S."/>
            <person name="Barry K."/>
            <person name="Bills G."/>
            <person name="Bluhm B."/>
            <person name="Cannon C."/>
            <person name="Castanera R."/>
            <person name="Culley D."/>
            <person name="Daum C."/>
            <person name="Ezra D."/>
            <person name="Gonzalez J."/>
            <person name="Henrissat B."/>
            <person name="Kuo A."/>
            <person name="Liang C."/>
            <person name="Lipzen A."/>
            <person name="Lutzoni F."/>
            <person name="Magnuson J."/>
            <person name="Mondo S."/>
            <person name="Nolan M."/>
            <person name="Ohm R."/>
            <person name="Pangilinan J."/>
            <person name="Park H.-J."/>
            <person name="Ramirez L."/>
            <person name="Alfaro M."/>
            <person name="Sun H."/>
            <person name="Tritt A."/>
            <person name="Yoshinaga Y."/>
            <person name="Zwiers L.-H."/>
            <person name="Turgeon B."/>
            <person name="Goodwin S."/>
            <person name="Spatafora J."/>
            <person name="Crous P."/>
            <person name="Grigoriev I."/>
        </authorList>
    </citation>
    <scope>NUCLEOTIDE SEQUENCE</scope>
    <source>
        <strain evidence="7">CBS 207.26</strain>
    </source>
</reference>
<dbReference type="EMBL" id="ML994622">
    <property type="protein sequence ID" value="KAF2188856.1"/>
    <property type="molecule type" value="Genomic_DNA"/>
</dbReference>
<feature type="domain" description="MYND-type" evidence="6">
    <location>
        <begin position="48"/>
        <end position="84"/>
    </location>
</feature>
<feature type="coiled-coil region" evidence="5">
    <location>
        <begin position="22"/>
        <end position="49"/>
    </location>
</feature>
<keyword evidence="2 4" id="KW-0863">Zinc-finger</keyword>